<evidence type="ECO:0008006" key="3">
    <source>
        <dbReference type="Google" id="ProtNLM"/>
    </source>
</evidence>
<proteinExistence type="predicted"/>
<dbReference type="EMBL" id="JAGGLV010000009">
    <property type="protein sequence ID" value="MBP2113010.1"/>
    <property type="molecule type" value="Genomic_DNA"/>
</dbReference>
<dbReference type="Proteomes" id="UP000773462">
    <property type="component" value="Unassembled WGS sequence"/>
</dbReference>
<protein>
    <recommendedName>
        <fullName evidence="3">Transposase</fullName>
    </recommendedName>
</protein>
<organism evidence="1 2">
    <name type="scientific">Paenibacillus silagei</name>
    <dbReference type="NCBI Taxonomy" id="1670801"/>
    <lineage>
        <taxon>Bacteria</taxon>
        <taxon>Bacillati</taxon>
        <taxon>Bacillota</taxon>
        <taxon>Bacilli</taxon>
        <taxon>Bacillales</taxon>
        <taxon>Paenibacillaceae</taxon>
        <taxon>Paenibacillus</taxon>
    </lineage>
</organism>
<accession>A0ABS4NSJ0</accession>
<gene>
    <name evidence="1" type="ORF">J2Z70_003164</name>
</gene>
<keyword evidence="2" id="KW-1185">Reference proteome</keyword>
<sequence length="57" mass="6467">MYVKNSIHCVREPEGRSDKQKVTVKGNRWIFPIVCGRQPSPQLEKGAAVIETLADVW</sequence>
<evidence type="ECO:0000313" key="1">
    <source>
        <dbReference type="EMBL" id="MBP2113010.1"/>
    </source>
</evidence>
<name>A0ABS4NSJ0_9BACL</name>
<evidence type="ECO:0000313" key="2">
    <source>
        <dbReference type="Proteomes" id="UP000773462"/>
    </source>
</evidence>
<comment type="caution">
    <text evidence="1">The sequence shown here is derived from an EMBL/GenBank/DDBJ whole genome shotgun (WGS) entry which is preliminary data.</text>
</comment>
<reference evidence="1 2" key="1">
    <citation type="submission" date="2021-03" db="EMBL/GenBank/DDBJ databases">
        <title>Genomic Encyclopedia of Type Strains, Phase IV (KMG-IV): sequencing the most valuable type-strain genomes for metagenomic binning, comparative biology and taxonomic classification.</title>
        <authorList>
            <person name="Goeker M."/>
        </authorList>
    </citation>
    <scope>NUCLEOTIDE SEQUENCE [LARGE SCALE GENOMIC DNA]</scope>
    <source>
        <strain evidence="1 2">DSM 101953</strain>
    </source>
</reference>